<dbReference type="OrthoDB" id="9803470at2"/>
<feature type="domain" description="RNA polymerase sigma-70 region 2" evidence="7">
    <location>
        <begin position="24"/>
        <end position="92"/>
    </location>
</feature>
<evidence type="ECO:0000256" key="3">
    <source>
        <dbReference type="ARBA" id="ARBA00023082"/>
    </source>
</evidence>
<sequence>MHEETDRALVERARERDERAFEELVTRHAGRVHRLVARLLGGQNAADDVTQETFVRAWRALPSFRGDAEFTTWLHRIAVNEANRLLAREARRELVLYEDVMEKAPDLAADVPERVESIERHRRLELLLAELPAHYRGAVVLRDVEGYANEEAAELLGLDIRNFKSRLHRGRMALRKQLEEIEGERS</sequence>
<evidence type="ECO:0000256" key="4">
    <source>
        <dbReference type="ARBA" id="ARBA00023125"/>
    </source>
</evidence>
<dbReference type="InterPro" id="IPR013325">
    <property type="entry name" value="RNA_pol_sigma_r2"/>
</dbReference>
<protein>
    <recommendedName>
        <fullName evidence="6">RNA polymerase sigma factor</fullName>
    </recommendedName>
</protein>
<dbReference type="Pfam" id="PF04542">
    <property type="entry name" value="Sigma70_r2"/>
    <property type="match status" value="1"/>
</dbReference>
<dbReference type="SUPFAM" id="SSF88946">
    <property type="entry name" value="Sigma2 domain of RNA polymerase sigma factors"/>
    <property type="match status" value="1"/>
</dbReference>
<name>A0A7M2YVV7_9ACTN</name>
<dbReference type="NCBIfam" id="TIGR02937">
    <property type="entry name" value="sigma70-ECF"/>
    <property type="match status" value="1"/>
</dbReference>
<gene>
    <name evidence="9" type="ORF">Gocc_2121</name>
</gene>
<dbReference type="Proteomes" id="UP000254134">
    <property type="component" value="Unassembled WGS sequence"/>
</dbReference>
<dbReference type="InterPro" id="IPR014284">
    <property type="entry name" value="RNA_pol_sigma-70_dom"/>
</dbReference>
<evidence type="ECO:0000256" key="5">
    <source>
        <dbReference type="ARBA" id="ARBA00023163"/>
    </source>
</evidence>
<evidence type="ECO:0000256" key="2">
    <source>
        <dbReference type="ARBA" id="ARBA00023015"/>
    </source>
</evidence>
<dbReference type="Gene3D" id="1.10.1740.10">
    <property type="match status" value="1"/>
</dbReference>
<keyword evidence="10" id="KW-1185">Reference proteome</keyword>
<dbReference type="EMBL" id="QQZY01000005">
    <property type="protein sequence ID" value="RDI74024.1"/>
    <property type="molecule type" value="Genomic_DNA"/>
</dbReference>
<dbReference type="PROSITE" id="PS01063">
    <property type="entry name" value="SIGMA70_ECF"/>
    <property type="match status" value="1"/>
</dbReference>
<dbReference type="InterPro" id="IPR007627">
    <property type="entry name" value="RNA_pol_sigma70_r2"/>
</dbReference>
<dbReference type="RefSeq" id="WP_114796553.1">
    <property type="nucleotide sequence ID" value="NZ_QQZY01000005.1"/>
</dbReference>
<evidence type="ECO:0000313" key="9">
    <source>
        <dbReference type="EMBL" id="RDI74024.1"/>
    </source>
</evidence>
<feature type="domain" description="RNA polymerase sigma factor 70 region 4 type 2" evidence="8">
    <location>
        <begin position="122"/>
        <end position="174"/>
    </location>
</feature>
<dbReference type="GO" id="GO:0003677">
    <property type="term" value="F:DNA binding"/>
    <property type="evidence" value="ECO:0007669"/>
    <property type="project" value="UniProtKB-KW"/>
</dbReference>
<evidence type="ECO:0000313" key="10">
    <source>
        <dbReference type="Proteomes" id="UP000254134"/>
    </source>
</evidence>
<dbReference type="PANTHER" id="PTHR43133">
    <property type="entry name" value="RNA POLYMERASE ECF-TYPE SIGMA FACTO"/>
    <property type="match status" value="1"/>
</dbReference>
<keyword evidence="3 6" id="KW-0731">Sigma factor</keyword>
<dbReference type="PANTHER" id="PTHR43133:SF51">
    <property type="entry name" value="RNA POLYMERASE SIGMA FACTOR"/>
    <property type="match status" value="1"/>
</dbReference>
<comment type="caution">
    <text evidence="9">The sequence shown here is derived from an EMBL/GenBank/DDBJ whole genome shotgun (WGS) entry which is preliminary data.</text>
</comment>
<evidence type="ECO:0000256" key="6">
    <source>
        <dbReference type="RuleBase" id="RU000716"/>
    </source>
</evidence>
<keyword evidence="2 6" id="KW-0805">Transcription regulation</keyword>
<organism evidence="9 10">
    <name type="scientific">Gaiella occulta</name>
    <dbReference type="NCBI Taxonomy" id="1002870"/>
    <lineage>
        <taxon>Bacteria</taxon>
        <taxon>Bacillati</taxon>
        <taxon>Actinomycetota</taxon>
        <taxon>Thermoleophilia</taxon>
        <taxon>Gaiellales</taxon>
        <taxon>Gaiellaceae</taxon>
        <taxon>Gaiella</taxon>
    </lineage>
</organism>
<dbReference type="InterPro" id="IPR039425">
    <property type="entry name" value="RNA_pol_sigma-70-like"/>
</dbReference>
<dbReference type="InterPro" id="IPR013324">
    <property type="entry name" value="RNA_pol_sigma_r3/r4-like"/>
</dbReference>
<evidence type="ECO:0000259" key="8">
    <source>
        <dbReference type="Pfam" id="PF08281"/>
    </source>
</evidence>
<dbReference type="SUPFAM" id="SSF88659">
    <property type="entry name" value="Sigma3 and sigma4 domains of RNA polymerase sigma factors"/>
    <property type="match status" value="1"/>
</dbReference>
<dbReference type="AlphaFoldDB" id="A0A7M2YVV7"/>
<accession>A0A7M2YVV7</accession>
<dbReference type="GO" id="GO:0006352">
    <property type="term" value="P:DNA-templated transcription initiation"/>
    <property type="evidence" value="ECO:0007669"/>
    <property type="project" value="InterPro"/>
</dbReference>
<reference evidence="10" key="2">
    <citation type="journal article" date="2019" name="MicrobiologyOpen">
        <title>High-quality draft genome sequence of Gaiella occulta isolated from a 150 meter deep mineral water borehole and comparison with the genome sequences of other deep-branching lineages of the phylum Actinobacteria.</title>
        <authorList>
            <person name="Severino R."/>
            <person name="Froufe H.J.C."/>
            <person name="Barroso C."/>
            <person name="Albuquerque L."/>
            <person name="Lobo-da-Cunha A."/>
            <person name="da Costa M.S."/>
            <person name="Egas C."/>
        </authorList>
    </citation>
    <scope>NUCLEOTIDE SEQUENCE [LARGE SCALE GENOMIC DNA]</scope>
    <source>
        <strain evidence="10">F2-233</strain>
    </source>
</reference>
<keyword evidence="4 6" id="KW-0238">DNA-binding</keyword>
<dbReference type="InterPro" id="IPR000838">
    <property type="entry name" value="RNA_pol_sigma70_ECF_CS"/>
</dbReference>
<keyword evidence="5 6" id="KW-0804">Transcription</keyword>
<dbReference type="GO" id="GO:0016987">
    <property type="term" value="F:sigma factor activity"/>
    <property type="evidence" value="ECO:0007669"/>
    <property type="project" value="UniProtKB-KW"/>
</dbReference>
<dbReference type="GO" id="GO:0006950">
    <property type="term" value="P:response to stress"/>
    <property type="evidence" value="ECO:0007669"/>
    <property type="project" value="UniProtKB-ARBA"/>
</dbReference>
<evidence type="ECO:0000256" key="1">
    <source>
        <dbReference type="ARBA" id="ARBA00010641"/>
    </source>
</evidence>
<proteinExistence type="inferred from homology"/>
<evidence type="ECO:0000259" key="7">
    <source>
        <dbReference type="Pfam" id="PF04542"/>
    </source>
</evidence>
<dbReference type="Gene3D" id="1.10.10.10">
    <property type="entry name" value="Winged helix-like DNA-binding domain superfamily/Winged helix DNA-binding domain"/>
    <property type="match status" value="1"/>
</dbReference>
<dbReference type="Pfam" id="PF08281">
    <property type="entry name" value="Sigma70_r4_2"/>
    <property type="match status" value="1"/>
</dbReference>
<dbReference type="InterPro" id="IPR013249">
    <property type="entry name" value="RNA_pol_sigma70_r4_t2"/>
</dbReference>
<dbReference type="InterPro" id="IPR036388">
    <property type="entry name" value="WH-like_DNA-bd_sf"/>
</dbReference>
<comment type="similarity">
    <text evidence="1 6">Belongs to the sigma-70 factor family. ECF subfamily.</text>
</comment>
<reference evidence="9 10" key="1">
    <citation type="submission" date="2018-07" db="EMBL/GenBank/DDBJ databases">
        <title>High-quality-draft genome sequence of Gaiella occulta.</title>
        <authorList>
            <person name="Severino R."/>
            <person name="Froufe H.J.C."/>
            <person name="Rainey F.A."/>
            <person name="Barroso C."/>
            <person name="Albuquerque L."/>
            <person name="Lobo-Da-Cunha A."/>
            <person name="Da Costa M.S."/>
            <person name="Egas C."/>
        </authorList>
    </citation>
    <scope>NUCLEOTIDE SEQUENCE [LARGE SCALE GENOMIC DNA]</scope>
    <source>
        <strain evidence="9 10">F2-233</strain>
    </source>
</reference>